<dbReference type="Proteomes" id="UP000058305">
    <property type="component" value="Chromosome"/>
</dbReference>
<dbReference type="Gene3D" id="2.30.110.10">
    <property type="entry name" value="Electron Transport, Fmn-binding Protein, Chain A"/>
    <property type="match status" value="1"/>
</dbReference>
<evidence type="ECO:0000256" key="1">
    <source>
        <dbReference type="ARBA" id="ARBA00008710"/>
    </source>
</evidence>
<dbReference type="NCBIfam" id="TIGR00026">
    <property type="entry name" value="hi_GC_TIGR00026"/>
    <property type="match status" value="1"/>
</dbReference>
<comment type="similarity">
    <text evidence="1">Belongs to the F420H(2)-dependent quinone reductase family.</text>
</comment>
<organism evidence="3 4">
    <name type="scientific">Microterricola viridarii</name>
    <dbReference type="NCBI Taxonomy" id="412690"/>
    <lineage>
        <taxon>Bacteria</taxon>
        <taxon>Bacillati</taxon>
        <taxon>Actinomycetota</taxon>
        <taxon>Actinomycetes</taxon>
        <taxon>Micrococcales</taxon>
        <taxon>Microbacteriaceae</taxon>
        <taxon>Microterricola</taxon>
    </lineage>
</organism>
<evidence type="ECO:0000313" key="4">
    <source>
        <dbReference type="Proteomes" id="UP000058305"/>
    </source>
</evidence>
<comment type="catalytic activity">
    <reaction evidence="2">
        <text>oxidized coenzyme F420-(gamma-L-Glu)(n) + a quinol + H(+) = reduced coenzyme F420-(gamma-L-Glu)(n) + a quinone</text>
        <dbReference type="Rhea" id="RHEA:39663"/>
        <dbReference type="Rhea" id="RHEA-COMP:12939"/>
        <dbReference type="Rhea" id="RHEA-COMP:14378"/>
        <dbReference type="ChEBI" id="CHEBI:15378"/>
        <dbReference type="ChEBI" id="CHEBI:24646"/>
        <dbReference type="ChEBI" id="CHEBI:132124"/>
        <dbReference type="ChEBI" id="CHEBI:133980"/>
        <dbReference type="ChEBI" id="CHEBI:139511"/>
    </reaction>
</comment>
<dbReference type="GO" id="GO:0005886">
    <property type="term" value="C:plasma membrane"/>
    <property type="evidence" value="ECO:0007669"/>
    <property type="project" value="TreeGrafter"/>
</dbReference>
<dbReference type="PANTHER" id="PTHR39428">
    <property type="entry name" value="F420H(2)-DEPENDENT QUINONE REDUCTASE RV1261C"/>
    <property type="match status" value="1"/>
</dbReference>
<protein>
    <recommendedName>
        <fullName evidence="5">Deazaflavin-dependent oxidoreductase, nitroreductase family</fullName>
    </recommendedName>
</protein>
<dbReference type="AlphaFoldDB" id="A0A0X8E425"/>
<name>A0A0X8E425_9MICO</name>
<dbReference type="PANTHER" id="PTHR39428:SF3">
    <property type="entry name" value="DEAZAFLAVIN-DEPENDENT NITROREDUCTASE"/>
    <property type="match status" value="1"/>
</dbReference>
<dbReference type="InterPro" id="IPR004378">
    <property type="entry name" value="F420H2_quin_Rdtase"/>
</dbReference>
<gene>
    <name evidence="3" type="ORF">AWU67_06810</name>
</gene>
<dbReference type="RefSeq" id="WP_067227305.1">
    <property type="nucleotide sequence ID" value="NZ_CP014145.1"/>
</dbReference>
<dbReference type="Pfam" id="PF04075">
    <property type="entry name" value="F420H2_quin_red"/>
    <property type="match status" value="1"/>
</dbReference>
<dbReference type="EMBL" id="CP014145">
    <property type="protein sequence ID" value="AMB58616.1"/>
    <property type="molecule type" value="Genomic_DNA"/>
</dbReference>
<reference evidence="3 4" key="1">
    <citation type="journal article" date="2016" name="J. Biotechnol.">
        <title>First complete genome sequence of a species in the genus Microterricola, an extremophilic cold active enzyme producing bacterial strain ERGS5:02 isolated from Sikkim Himalaya.</title>
        <authorList>
            <person name="Himanshu"/>
            <person name="Swarnkar M.K."/>
            <person name="Singh D."/>
            <person name="Kumar R."/>
        </authorList>
    </citation>
    <scope>NUCLEOTIDE SEQUENCE [LARGE SCALE GENOMIC DNA]</scope>
    <source>
        <strain evidence="3 4">ERGS5:02</strain>
    </source>
</reference>
<dbReference type="InterPro" id="IPR012349">
    <property type="entry name" value="Split_barrel_FMN-bd"/>
</dbReference>
<accession>A0A0X8E425</accession>
<evidence type="ECO:0008006" key="5">
    <source>
        <dbReference type="Google" id="ProtNLM"/>
    </source>
</evidence>
<sequence>MSRAQEERPRIPPRWFVRLAWGIHRAIYRITRGRVGLWRPKPQGWGTLHLTTIGRRTGEEREVILGYFEDGPNLVTMAMNGWAAPDPAWWLNLQAQPDARVVVRDGPRLVHARAAQGDERARLWARWRDIDTGLDSLAALRSAETAVVILEPLAGPNR</sequence>
<dbReference type="GO" id="GO:0070967">
    <property type="term" value="F:coenzyme F420 binding"/>
    <property type="evidence" value="ECO:0007669"/>
    <property type="project" value="TreeGrafter"/>
</dbReference>
<dbReference type="KEGG" id="mvd:AWU67_06810"/>
<keyword evidence="4" id="KW-1185">Reference proteome</keyword>
<reference evidence="4" key="2">
    <citation type="submission" date="2016-01" db="EMBL/GenBank/DDBJ databases">
        <title>First complete genome sequence of a species in the genus Microterricola, an extremophilic cold active enzyme producing strain ERGS5:02 isolated from Sikkim Himalaya.</title>
        <authorList>
            <person name="Kumar R."/>
            <person name="Singh D."/>
            <person name="Swarnkar M.K."/>
        </authorList>
    </citation>
    <scope>NUCLEOTIDE SEQUENCE [LARGE SCALE GENOMIC DNA]</scope>
    <source>
        <strain evidence="4">ERGS5:02</strain>
    </source>
</reference>
<dbReference type="OrthoDB" id="8225825at2"/>
<evidence type="ECO:0000256" key="2">
    <source>
        <dbReference type="ARBA" id="ARBA00049106"/>
    </source>
</evidence>
<dbReference type="GO" id="GO:0016491">
    <property type="term" value="F:oxidoreductase activity"/>
    <property type="evidence" value="ECO:0007669"/>
    <property type="project" value="InterPro"/>
</dbReference>
<proteinExistence type="inferred from homology"/>
<evidence type="ECO:0000313" key="3">
    <source>
        <dbReference type="EMBL" id="AMB58616.1"/>
    </source>
</evidence>